<reference evidence="2" key="1">
    <citation type="journal article" date="2019" name="Int. J. Syst. Evol. Microbiol.">
        <title>The Global Catalogue of Microorganisms (GCM) 10K type strain sequencing project: providing services to taxonomists for standard genome sequencing and annotation.</title>
        <authorList>
            <consortium name="The Broad Institute Genomics Platform"/>
            <consortium name="The Broad Institute Genome Sequencing Center for Infectious Disease"/>
            <person name="Wu L."/>
            <person name="Ma J."/>
        </authorList>
    </citation>
    <scope>NUCLEOTIDE SEQUENCE [LARGE SCALE GENOMIC DNA]</scope>
    <source>
        <strain evidence="2">JCM 17106</strain>
    </source>
</reference>
<proteinExistence type="predicted"/>
<name>A0ABP6UMD2_9FLAO</name>
<dbReference type="RefSeq" id="WP_344927630.1">
    <property type="nucleotide sequence ID" value="NZ_BAABCW010000009.1"/>
</dbReference>
<evidence type="ECO:0000313" key="2">
    <source>
        <dbReference type="Proteomes" id="UP001500459"/>
    </source>
</evidence>
<organism evidence="1 2">
    <name type="scientific">Aquimarina addita</name>
    <dbReference type="NCBI Taxonomy" id="870485"/>
    <lineage>
        <taxon>Bacteria</taxon>
        <taxon>Pseudomonadati</taxon>
        <taxon>Bacteroidota</taxon>
        <taxon>Flavobacteriia</taxon>
        <taxon>Flavobacteriales</taxon>
        <taxon>Flavobacteriaceae</taxon>
        <taxon>Aquimarina</taxon>
    </lineage>
</organism>
<gene>
    <name evidence="1" type="ORF">GCM10022393_23620</name>
</gene>
<dbReference type="Proteomes" id="UP001500459">
    <property type="component" value="Unassembled WGS sequence"/>
</dbReference>
<keyword evidence="2" id="KW-1185">Reference proteome</keyword>
<comment type="caution">
    <text evidence="1">The sequence shown here is derived from an EMBL/GenBank/DDBJ whole genome shotgun (WGS) entry which is preliminary data.</text>
</comment>
<evidence type="ECO:0000313" key="1">
    <source>
        <dbReference type="EMBL" id="GAA3509941.1"/>
    </source>
</evidence>
<accession>A0ABP6UMD2</accession>
<protein>
    <submittedName>
        <fullName evidence="1">Uncharacterized protein</fullName>
    </submittedName>
</protein>
<dbReference type="EMBL" id="BAABCW010000009">
    <property type="protein sequence ID" value="GAA3509941.1"/>
    <property type="molecule type" value="Genomic_DNA"/>
</dbReference>
<sequence>MTDIVISVFKTSICEKELIKLSSVLNQIDSIINWNTDLEDCDNILRIESEAIIADKVIKLLSGIGFFVEELLD</sequence>